<name>A0ACB9THY8_HOLOL</name>
<sequence>MAVYENYEKYDMPKCFIECDENPQDASELYVPPLAFASNSLNIFAGNKCTPRAIEDFPADFFTDKQRQDGGIVVHIFISLYLFVALAVVCDKFFVPAVEKICQALNMSSDVAGATFMAAATSAPELFVNVIGTFITEGDIGVGTIVGSAVFNILAVSACCGIGAGMCGVQVVPLDWWPLTRDCLAYGITVSILICIIHDERVEWYEALCLVLLYTVYILIMYFDKSIQKCVRGGIKQAKRQVRRTPLGTKQKRVSIGELSIVFFFFFFKSTSSRIIFAILQTIICSQRQLRPIYQYLTRRERRSASSATICRGTTLTPPTSRRGRGRPLTSTVPSGYPSPRTWRSRSRVSRRMRRRRTTRSIYRICGDGRRNGVGLLRLVFFFFFVLFRFGQHQMQKDQEQP</sequence>
<accession>A0ACB9THY8</accession>
<evidence type="ECO:0000313" key="1">
    <source>
        <dbReference type="EMBL" id="KAI4466425.1"/>
    </source>
</evidence>
<dbReference type="EMBL" id="CM043017">
    <property type="protein sequence ID" value="KAI4466425.1"/>
    <property type="molecule type" value="Genomic_DNA"/>
</dbReference>
<proteinExistence type="predicted"/>
<comment type="caution">
    <text evidence="1">The sequence shown here is derived from an EMBL/GenBank/DDBJ whole genome shotgun (WGS) entry which is preliminary data.</text>
</comment>
<protein>
    <submittedName>
        <fullName evidence="1">Sodium/potassium/calcium exchanger</fullName>
    </submittedName>
</protein>
<reference evidence="1" key="1">
    <citation type="submission" date="2022-04" db="EMBL/GenBank/DDBJ databases">
        <title>Chromosome-scale genome assembly of Holotrichia oblita Faldermann.</title>
        <authorList>
            <person name="Rongchong L."/>
        </authorList>
    </citation>
    <scope>NUCLEOTIDE SEQUENCE</scope>
    <source>
        <strain evidence="1">81SQS9</strain>
    </source>
</reference>
<evidence type="ECO:0000313" key="2">
    <source>
        <dbReference type="Proteomes" id="UP001056778"/>
    </source>
</evidence>
<keyword evidence="2" id="KW-1185">Reference proteome</keyword>
<dbReference type="Proteomes" id="UP001056778">
    <property type="component" value="Chromosome 3"/>
</dbReference>
<organism evidence="1 2">
    <name type="scientific">Holotrichia oblita</name>
    <name type="common">Chafer beetle</name>
    <dbReference type="NCBI Taxonomy" id="644536"/>
    <lineage>
        <taxon>Eukaryota</taxon>
        <taxon>Metazoa</taxon>
        <taxon>Ecdysozoa</taxon>
        <taxon>Arthropoda</taxon>
        <taxon>Hexapoda</taxon>
        <taxon>Insecta</taxon>
        <taxon>Pterygota</taxon>
        <taxon>Neoptera</taxon>
        <taxon>Endopterygota</taxon>
        <taxon>Coleoptera</taxon>
        <taxon>Polyphaga</taxon>
        <taxon>Scarabaeiformia</taxon>
        <taxon>Scarabaeidae</taxon>
        <taxon>Melolonthinae</taxon>
        <taxon>Holotrichia</taxon>
    </lineage>
</organism>
<gene>
    <name evidence="1" type="ORF">MML48_3g00003337</name>
</gene>